<dbReference type="SMART" id="SM00708">
    <property type="entry name" value="PhBP"/>
    <property type="match status" value="1"/>
</dbReference>
<dbReference type="SUPFAM" id="SSF47565">
    <property type="entry name" value="Insect pheromone/odorant-binding proteins"/>
    <property type="match status" value="2"/>
</dbReference>
<dbReference type="GO" id="GO:0005549">
    <property type="term" value="F:odorant binding"/>
    <property type="evidence" value="ECO:0007669"/>
    <property type="project" value="InterPro"/>
</dbReference>
<proteinExistence type="predicted"/>
<sequence>MAEYKFAGCAENLSNTERSLDSETLTILKMFRSTVLLCSLYFFALTPYLTQLDDTGMLQKESVLDLARKVFDDEEEIKIIGDYLHSCGHINSEAVSDGAKGCERAMLALKCMHDNASKALSPEQIEEIQTKFVEVGDSCVKEHPLSEEDVKSFKVRKFPEGENAPCFSACVLRKIGFFDDAGNLSRETAIEHAKKIFKDGNEIKTVEEFIDTCSKVRFLRSIRQDGTENYRPTIHLN</sequence>
<accession>A0A9N9WEY9</accession>
<protein>
    <submittedName>
        <fullName evidence="1">Uncharacterized protein</fullName>
    </submittedName>
</protein>
<dbReference type="Pfam" id="PF01395">
    <property type="entry name" value="PBP_GOBP"/>
    <property type="match status" value="1"/>
</dbReference>
<dbReference type="AlphaFoldDB" id="A0A9N9WEY9"/>
<evidence type="ECO:0000313" key="2">
    <source>
        <dbReference type="Proteomes" id="UP001153714"/>
    </source>
</evidence>
<reference evidence="1" key="2">
    <citation type="submission" date="2022-10" db="EMBL/GenBank/DDBJ databases">
        <authorList>
            <consortium name="ENA_rothamsted_submissions"/>
            <consortium name="culmorum"/>
            <person name="King R."/>
        </authorList>
    </citation>
    <scope>NUCLEOTIDE SEQUENCE</scope>
</reference>
<organism evidence="1 2">
    <name type="scientific">Diatraea saccharalis</name>
    <name type="common">sugarcane borer</name>
    <dbReference type="NCBI Taxonomy" id="40085"/>
    <lineage>
        <taxon>Eukaryota</taxon>
        <taxon>Metazoa</taxon>
        <taxon>Ecdysozoa</taxon>
        <taxon>Arthropoda</taxon>
        <taxon>Hexapoda</taxon>
        <taxon>Insecta</taxon>
        <taxon>Pterygota</taxon>
        <taxon>Neoptera</taxon>
        <taxon>Endopterygota</taxon>
        <taxon>Lepidoptera</taxon>
        <taxon>Glossata</taxon>
        <taxon>Ditrysia</taxon>
        <taxon>Pyraloidea</taxon>
        <taxon>Crambidae</taxon>
        <taxon>Crambinae</taxon>
        <taxon>Diatraea</taxon>
    </lineage>
</organism>
<dbReference type="OrthoDB" id="7692290at2759"/>
<keyword evidence="2" id="KW-1185">Reference proteome</keyword>
<dbReference type="InterPro" id="IPR036728">
    <property type="entry name" value="PBP_GOBP_sf"/>
</dbReference>
<dbReference type="InterPro" id="IPR006170">
    <property type="entry name" value="PBP/GOBP"/>
</dbReference>
<evidence type="ECO:0000313" key="1">
    <source>
        <dbReference type="EMBL" id="CAG9788065.1"/>
    </source>
</evidence>
<dbReference type="Proteomes" id="UP001153714">
    <property type="component" value="Chromosome 19"/>
</dbReference>
<dbReference type="CDD" id="cd23992">
    <property type="entry name" value="PBP_GOBP"/>
    <property type="match status" value="1"/>
</dbReference>
<name>A0A9N9WEY9_9NEOP</name>
<dbReference type="EMBL" id="OU893350">
    <property type="protein sequence ID" value="CAG9788065.1"/>
    <property type="molecule type" value="Genomic_DNA"/>
</dbReference>
<reference evidence="1" key="1">
    <citation type="submission" date="2021-12" db="EMBL/GenBank/DDBJ databases">
        <authorList>
            <person name="King R."/>
        </authorList>
    </citation>
    <scope>NUCLEOTIDE SEQUENCE</scope>
</reference>
<dbReference type="Gene3D" id="1.10.238.20">
    <property type="entry name" value="Pheromone/general odorant binding protein domain"/>
    <property type="match status" value="2"/>
</dbReference>
<gene>
    <name evidence="1" type="ORF">DIATSA_LOCUS5904</name>
</gene>